<sequence>MAGTTAGASERKFIYIDMDSFFVSVELLDAPHLSHCPVAVGGTAAERGVISTANYIARKFGVKSGMATATAHRLCPDLVLLPTRFEAYEAITRKLDEIFRRYTDKVEFQSLDEAALEVTGQACFNGSATHIAAHIRATVQQELGLTASAGVAPLKYLAKIASEMRKPNGMFVITPSQVRGFLDELDVRKIPGVGPKTYAVLENLGCRQCKDVTEDKIPALMRYLGVHGFYVWERCQGIEEADEGGSDIKSVGIERTLPSDCDALCDCLEELDRLSQGLRERIADMGDDYLITKNLVKLKFSDFSISTTEASANRLCTHTVQSLCRLLWDTRREGRSVRLIGLSVKVRRKVLDDIQMAFPW</sequence>
<dbReference type="InterPro" id="IPR050116">
    <property type="entry name" value="DNA_polymerase-Y"/>
</dbReference>
<dbReference type="InterPro" id="IPR043502">
    <property type="entry name" value="DNA/RNA_pol_sf"/>
</dbReference>
<dbReference type="HAMAP" id="MF_01113">
    <property type="entry name" value="DNApol_IV"/>
    <property type="match status" value="1"/>
</dbReference>
<dbReference type="InterPro" id="IPR001126">
    <property type="entry name" value="UmuC"/>
</dbReference>
<dbReference type="Gene3D" id="3.30.1490.100">
    <property type="entry name" value="DNA polymerase, Y-family, little finger domain"/>
    <property type="match status" value="1"/>
</dbReference>
<dbReference type="PROSITE" id="PS50173">
    <property type="entry name" value="UMUC"/>
    <property type="match status" value="1"/>
</dbReference>
<comment type="function">
    <text evidence="6">Poorly processive, error-prone DNA polymerase involved in untargeted mutagenesis. Copies undamaged DNA at stalled replication forks, which arise in vivo from mismatched or misaligned primer ends. These misaligned primers can be extended by PolIV. Exhibits no 3'-5' exonuclease (proofreading) activity. May be involved in translesional synthesis, in conjunction with the beta clamp from PolIII.</text>
</comment>
<comment type="subcellular location">
    <subcellularLocation>
        <location evidence="6">Cytoplasm</location>
    </subcellularLocation>
</comment>
<dbReference type="Pfam" id="PF11799">
    <property type="entry name" value="IMS_C"/>
    <property type="match status" value="1"/>
</dbReference>
<keyword evidence="6" id="KW-0227">DNA damage</keyword>
<keyword evidence="6" id="KW-0963">Cytoplasm</keyword>
<dbReference type="Proteomes" id="UP000663249">
    <property type="component" value="Chromosome"/>
</dbReference>
<dbReference type="InterPro" id="IPR022880">
    <property type="entry name" value="DNApol_IV"/>
</dbReference>
<dbReference type="PANTHER" id="PTHR11076:SF33">
    <property type="entry name" value="DNA POLYMERASE KAPPA"/>
    <property type="match status" value="1"/>
</dbReference>
<feature type="domain" description="UmuC" evidence="7">
    <location>
        <begin position="13"/>
        <end position="194"/>
    </location>
</feature>
<dbReference type="Gene3D" id="1.10.150.20">
    <property type="entry name" value="5' to 3' exonuclease, C-terminal subdomain"/>
    <property type="match status" value="1"/>
</dbReference>
<comment type="similarity">
    <text evidence="1 6">Belongs to the DNA polymerase type-Y family.</text>
</comment>
<gene>
    <name evidence="6 8" type="primary">dinB</name>
    <name evidence="8" type="ORF">JTY93_07185</name>
</gene>
<dbReference type="EMBL" id="CP070506">
    <property type="protein sequence ID" value="QSB41148.1"/>
    <property type="molecule type" value="Genomic_DNA"/>
</dbReference>
<feature type="site" description="Substrate discrimination" evidence="6">
    <location>
        <position position="22"/>
    </location>
</feature>
<evidence type="ECO:0000313" key="8">
    <source>
        <dbReference type="EMBL" id="QSB41148.1"/>
    </source>
</evidence>
<organism evidence="8 9">
    <name type="scientific">Pseudomonas hygromyciniae</name>
    <dbReference type="NCBI Taxonomy" id="2812000"/>
    <lineage>
        <taxon>Bacteria</taxon>
        <taxon>Pseudomonadati</taxon>
        <taxon>Pseudomonadota</taxon>
        <taxon>Gammaproteobacteria</taxon>
        <taxon>Pseudomonadales</taxon>
        <taxon>Pseudomonadaceae</taxon>
        <taxon>Pseudomonas</taxon>
    </lineage>
</organism>
<dbReference type="SUPFAM" id="SSF56672">
    <property type="entry name" value="DNA/RNA polymerases"/>
    <property type="match status" value="1"/>
</dbReference>
<keyword evidence="5 6" id="KW-0238">DNA-binding</keyword>
<dbReference type="InterPro" id="IPR043128">
    <property type="entry name" value="Rev_trsase/Diguanyl_cyclase"/>
</dbReference>
<keyword evidence="6 8" id="KW-0548">Nucleotidyltransferase</keyword>
<dbReference type="Gene3D" id="3.30.70.270">
    <property type="match status" value="1"/>
</dbReference>
<feature type="active site" evidence="6">
    <location>
        <position position="113"/>
    </location>
</feature>
<feature type="binding site" evidence="6">
    <location>
        <position position="17"/>
    </location>
    <ligand>
        <name>Mg(2+)</name>
        <dbReference type="ChEBI" id="CHEBI:18420"/>
    </ligand>
</feature>
<comment type="catalytic activity">
    <reaction evidence="6">
        <text>DNA(n) + a 2'-deoxyribonucleoside 5'-triphosphate = DNA(n+1) + diphosphate</text>
        <dbReference type="Rhea" id="RHEA:22508"/>
        <dbReference type="Rhea" id="RHEA-COMP:17339"/>
        <dbReference type="Rhea" id="RHEA-COMP:17340"/>
        <dbReference type="ChEBI" id="CHEBI:33019"/>
        <dbReference type="ChEBI" id="CHEBI:61560"/>
        <dbReference type="ChEBI" id="CHEBI:173112"/>
        <dbReference type="EC" id="2.7.7.7"/>
    </reaction>
</comment>
<accession>A0ABX7K3K9</accession>
<dbReference type="RefSeq" id="WP_205477334.1">
    <property type="nucleotide sequence ID" value="NZ_CP070506.1"/>
</dbReference>
<keyword evidence="6 8" id="KW-0808">Transferase</keyword>
<dbReference type="EC" id="2.7.7.7" evidence="6"/>
<dbReference type="Pfam" id="PF00817">
    <property type="entry name" value="IMS"/>
    <property type="match status" value="1"/>
</dbReference>
<keyword evidence="3 6" id="KW-0235">DNA replication</keyword>
<dbReference type="Gene3D" id="3.40.1170.60">
    <property type="match status" value="1"/>
</dbReference>
<dbReference type="SUPFAM" id="SSF100879">
    <property type="entry name" value="Lesion bypass DNA polymerase (Y-family), little finger domain"/>
    <property type="match status" value="1"/>
</dbReference>
<evidence type="ECO:0000313" key="9">
    <source>
        <dbReference type="Proteomes" id="UP000663249"/>
    </source>
</evidence>
<comment type="cofactor">
    <cofactor evidence="6">
        <name>Mg(2+)</name>
        <dbReference type="ChEBI" id="CHEBI:18420"/>
    </cofactor>
    <text evidence="6">Binds 2 magnesium ions per subunit.</text>
</comment>
<protein>
    <recommendedName>
        <fullName evidence="6">DNA polymerase IV</fullName>
        <shortName evidence="6">Pol IV</shortName>
        <ecNumber evidence="6">2.7.7.7</ecNumber>
    </recommendedName>
</protein>
<dbReference type="PANTHER" id="PTHR11076">
    <property type="entry name" value="DNA REPAIR POLYMERASE UMUC / TRANSFERASE FAMILY MEMBER"/>
    <property type="match status" value="1"/>
</dbReference>
<feature type="binding site" evidence="6">
    <location>
        <position position="112"/>
    </location>
    <ligand>
        <name>Mg(2+)</name>
        <dbReference type="ChEBI" id="CHEBI:18420"/>
    </ligand>
</feature>
<keyword evidence="2 6" id="KW-0515">Mutator protein</keyword>
<evidence type="ECO:0000256" key="2">
    <source>
        <dbReference type="ARBA" id="ARBA00022457"/>
    </source>
</evidence>
<name>A0ABX7K3K9_9PSED</name>
<keyword evidence="4 6" id="KW-0239">DNA-directed DNA polymerase</keyword>
<dbReference type="GO" id="GO:0003887">
    <property type="term" value="F:DNA-directed DNA polymerase activity"/>
    <property type="evidence" value="ECO:0007669"/>
    <property type="project" value="UniProtKB-EC"/>
</dbReference>
<comment type="subunit">
    <text evidence="6">Monomer.</text>
</comment>
<evidence type="ECO:0000256" key="1">
    <source>
        <dbReference type="ARBA" id="ARBA00010945"/>
    </source>
</evidence>
<reference evidence="8 9" key="1">
    <citation type="submission" date="2021-02" db="EMBL/GenBank/DDBJ databases">
        <title>Genomic and phenotypic characterization of Pseudomonas hygromyciniae, a novel bacterial species discovered from a commercially purchased antibiotic vial.</title>
        <authorList>
            <person name="Turner T.L."/>
            <person name="Mitra S.D."/>
            <person name="Kochan T.J."/>
            <person name="Pincus N.B."/>
            <person name="Lebrun-Corbin M."/>
            <person name="Cheung B."/>
            <person name="Gatesy S.W."/>
            <person name="Afzal T."/>
            <person name="Ozer E.A."/>
            <person name="Hauser A.R."/>
        </authorList>
    </citation>
    <scope>NUCLEOTIDE SEQUENCE [LARGE SCALE GENOMIC DNA]</scope>
    <source>
        <strain evidence="8 9">SDM007</strain>
    </source>
</reference>
<evidence type="ECO:0000256" key="6">
    <source>
        <dbReference type="HAMAP-Rule" id="MF_01113"/>
    </source>
</evidence>
<evidence type="ECO:0000256" key="4">
    <source>
        <dbReference type="ARBA" id="ARBA00022932"/>
    </source>
</evidence>
<keyword evidence="6" id="KW-0234">DNA repair</keyword>
<evidence type="ECO:0000259" key="7">
    <source>
        <dbReference type="PROSITE" id="PS50173"/>
    </source>
</evidence>
<keyword evidence="6" id="KW-0479">Metal-binding</keyword>
<dbReference type="NCBIfam" id="NF002677">
    <property type="entry name" value="PRK02406.1"/>
    <property type="match status" value="1"/>
</dbReference>
<keyword evidence="6" id="KW-0460">Magnesium</keyword>
<proteinExistence type="inferred from homology"/>
<keyword evidence="9" id="KW-1185">Reference proteome</keyword>
<evidence type="ECO:0000256" key="5">
    <source>
        <dbReference type="ARBA" id="ARBA00023125"/>
    </source>
</evidence>
<evidence type="ECO:0000256" key="3">
    <source>
        <dbReference type="ARBA" id="ARBA00022705"/>
    </source>
</evidence>
<dbReference type="CDD" id="cd03586">
    <property type="entry name" value="PolY_Pol_IV_kappa"/>
    <property type="match status" value="1"/>
</dbReference>
<dbReference type="InterPro" id="IPR036775">
    <property type="entry name" value="DNA_pol_Y-fam_lit_finger_sf"/>
</dbReference>
<dbReference type="InterPro" id="IPR017961">
    <property type="entry name" value="DNA_pol_Y-fam_little_finger"/>
</dbReference>